<feature type="transmembrane region" description="Helical" evidence="2">
    <location>
        <begin position="157"/>
        <end position="176"/>
    </location>
</feature>
<evidence type="ECO:0008006" key="5">
    <source>
        <dbReference type="Google" id="ProtNLM"/>
    </source>
</evidence>
<protein>
    <recommendedName>
        <fullName evidence="5">Protein YIP</fullName>
    </recommendedName>
</protein>
<dbReference type="GO" id="GO:0005794">
    <property type="term" value="C:Golgi apparatus"/>
    <property type="evidence" value="ECO:0007669"/>
    <property type="project" value="InterPro"/>
</dbReference>
<gene>
    <name evidence="3" type="ORF">B0F90DRAFT_1728852</name>
</gene>
<keyword evidence="2" id="KW-0812">Transmembrane</keyword>
<dbReference type="EMBL" id="WTXG01000023">
    <property type="protein sequence ID" value="KAI0299458.1"/>
    <property type="molecule type" value="Genomic_DNA"/>
</dbReference>
<dbReference type="PANTHER" id="PTHR12822:SF2">
    <property type="entry name" value="PROTEIN YIPF"/>
    <property type="match status" value="1"/>
</dbReference>
<organism evidence="3 4">
    <name type="scientific">Multifurca ochricompacta</name>
    <dbReference type="NCBI Taxonomy" id="376703"/>
    <lineage>
        <taxon>Eukaryota</taxon>
        <taxon>Fungi</taxon>
        <taxon>Dikarya</taxon>
        <taxon>Basidiomycota</taxon>
        <taxon>Agaricomycotina</taxon>
        <taxon>Agaricomycetes</taxon>
        <taxon>Russulales</taxon>
        <taxon>Russulaceae</taxon>
        <taxon>Multifurca</taxon>
    </lineage>
</organism>
<sequence>MAYVAVESDERLEEGDSKVFAQPPEGNIGDRSPRESQGRGYISDAANASFWNVDYYQHHFDVDTKTVRYLPLYQHTQPLLPYIYFAHLTPAPDLYGPFWSLTTLIFTLFVTSSLATPPVEYDFALLSTAVGLVYAYGIGVPVMLWGVLRYIGISEGWAMGEAVTVWGYGMFVWIPVSVHSLHHSHCSFRWILVGIGFAVSGYFLVANIYPVLLSADQKPVRLLIVLIAVLHAVVALLFKVLFFSYYIETNIGPLTL</sequence>
<proteinExistence type="predicted"/>
<accession>A0AAD4M2A7</accession>
<dbReference type="Proteomes" id="UP001203297">
    <property type="component" value="Unassembled WGS sequence"/>
</dbReference>
<dbReference type="GO" id="GO:0031267">
    <property type="term" value="F:small GTPase binding"/>
    <property type="evidence" value="ECO:0007669"/>
    <property type="project" value="InterPro"/>
</dbReference>
<keyword evidence="4" id="KW-1185">Reference proteome</keyword>
<feature type="transmembrane region" description="Helical" evidence="2">
    <location>
        <begin position="123"/>
        <end position="145"/>
    </location>
</feature>
<dbReference type="PANTHER" id="PTHR12822">
    <property type="entry name" value="PROTEIN YIPF"/>
    <property type="match status" value="1"/>
</dbReference>
<evidence type="ECO:0000256" key="2">
    <source>
        <dbReference type="SAM" id="Phobius"/>
    </source>
</evidence>
<evidence type="ECO:0000256" key="1">
    <source>
        <dbReference type="SAM" id="MobiDB-lite"/>
    </source>
</evidence>
<dbReference type="InterPro" id="IPR039765">
    <property type="entry name" value="Yip5/YIPF1/YIPF2"/>
</dbReference>
<dbReference type="AlphaFoldDB" id="A0AAD4M2A7"/>
<keyword evidence="2" id="KW-0472">Membrane</keyword>
<feature type="transmembrane region" description="Helical" evidence="2">
    <location>
        <begin position="98"/>
        <end position="117"/>
    </location>
</feature>
<feature type="transmembrane region" description="Helical" evidence="2">
    <location>
        <begin position="222"/>
        <end position="247"/>
    </location>
</feature>
<comment type="caution">
    <text evidence="3">The sequence shown here is derived from an EMBL/GenBank/DDBJ whole genome shotgun (WGS) entry which is preliminary data.</text>
</comment>
<keyword evidence="2" id="KW-1133">Transmembrane helix</keyword>
<reference evidence="3" key="1">
    <citation type="journal article" date="2022" name="New Phytol.">
        <title>Evolutionary transition to the ectomycorrhizal habit in the genomes of a hyperdiverse lineage of mushroom-forming fungi.</title>
        <authorList>
            <person name="Looney B."/>
            <person name="Miyauchi S."/>
            <person name="Morin E."/>
            <person name="Drula E."/>
            <person name="Courty P.E."/>
            <person name="Kohler A."/>
            <person name="Kuo A."/>
            <person name="LaButti K."/>
            <person name="Pangilinan J."/>
            <person name="Lipzen A."/>
            <person name="Riley R."/>
            <person name="Andreopoulos W."/>
            <person name="He G."/>
            <person name="Johnson J."/>
            <person name="Nolan M."/>
            <person name="Tritt A."/>
            <person name="Barry K.W."/>
            <person name="Grigoriev I.V."/>
            <person name="Nagy L.G."/>
            <person name="Hibbett D."/>
            <person name="Henrissat B."/>
            <person name="Matheny P.B."/>
            <person name="Labbe J."/>
            <person name="Martin F.M."/>
        </authorList>
    </citation>
    <scope>NUCLEOTIDE SEQUENCE</scope>
    <source>
        <strain evidence="3">BPL690</strain>
    </source>
</reference>
<evidence type="ECO:0000313" key="4">
    <source>
        <dbReference type="Proteomes" id="UP001203297"/>
    </source>
</evidence>
<name>A0AAD4M2A7_9AGAM</name>
<evidence type="ECO:0000313" key="3">
    <source>
        <dbReference type="EMBL" id="KAI0299458.1"/>
    </source>
</evidence>
<dbReference type="GO" id="GO:0016192">
    <property type="term" value="P:vesicle-mediated transport"/>
    <property type="evidence" value="ECO:0007669"/>
    <property type="project" value="InterPro"/>
</dbReference>
<feature type="region of interest" description="Disordered" evidence="1">
    <location>
        <begin position="1"/>
        <end position="39"/>
    </location>
</feature>
<feature type="transmembrane region" description="Helical" evidence="2">
    <location>
        <begin position="188"/>
        <end position="210"/>
    </location>
</feature>